<evidence type="ECO:0000256" key="3">
    <source>
        <dbReference type="ARBA" id="ARBA00013081"/>
    </source>
</evidence>
<evidence type="ECO:0000313" key="12">
    <source>
        <dbReference type="Proteomes" id="UP000515121"/>
    </source>
</evidence>
<keyword evidence="7 9" id="KW-0904">Protein phosphatase</keyword>
<dbReference type="Gene3D" id="3.60.40.10">
    <property type="entry name" value="PPM-type phosphatase domain"/>
    <property type="match status" value="1"/>
</dbReference>
<dbReference type="Proteomes" id="UP000515121">
    <property type="component" value="Unplaced"/>
</dbReference>
<dbReference type="InterPro" id="IPR036457">
    <property type="entry name" value="PPM-type-like_dom_sf"/>
</dbReference>
<dbReference type="OrthoDB" id="10264738at2759"/>
<sequence length="408" mass="44792">MASVSTVMNEQTLEKDTTATVVKESNPKPMDSNANSTTIVPSTDTINVETEISTNTAVVTASESSNTNCNDIAVLEDKRAAKCIGRSNKGVSWGYCMEQGRRSTMEDAAVVHPGFMEVCCKDVGGCMAPECEHATKKSPVHFFGIFDGHGGDQVSTYCANELCEIVAQEWERGSTLDGWSKRWEVAMCKAYERADNAFKDEALAPKSAGSTALVLIVSACQIIAANCGDSRAVLCRGTQAIPLTADHKVSQCFSVSSLHLLLRLYVPKLDREDELERITSSGGRILNWGCLRVEGVLSMSRAIGDHDLKPWVISVPEVTFLTRTEEDECLILASDGLWDVFSNEEVVKLACKELRQQRRLRGVNDSPSPAWYVSQQVLKQALDACSYDNISIIVVDLKIPKIRRQKKL</sequence>
<accession>A0A6P5WZX1</accession>
<evidence type="ECO:0000256" key="2">
    <source>
        <dbReference type="ARBA" id="ARBA00001946"/>
    </source>
</evidence>
<evidence type="ECO:0000313" key="14">
    <source>
        <dbReference type="RefSeq" id="XP_022721461.1"/>
    </source>
</evidence>
<dbReference type="SUPFAM" id="SSF81606">
    <property type="entry name" value="PP2C-like"/>
    <property type="match status" value="1"/>
</dbReference>
<dbReference type="InterPro" id="IPR001932">
    <property type="entry name" value="PPM-type_phosphatase-like_dom"/>
</dbReference>
<dbReference type="CDD" id="cd00143">
    <property type="entry name" value="PP2Cc"/>
    <property type="match status" value="1"/>
</dbReference>
<comment type="cofactor">
    <cofactor evidence="2">
        <name>Mg(2+)</name>
        <dbReference type="ChEBI" id="CHEBI:18420"/>
    </cofactor>
</comment>
<evidence type="ECO:0000313" key="16">
    <source>
        <dbReference type="RefSeq" id="XP_022721463.1"/>
    </source>
</evidence>
<dbReference type="PROSITE" id="PS01032">
    <property type="entry name" value="PPM_1"/>
    <property type="match status" value="1"/>
</dbReference>
<organism evidence="12 16">
    <name type="scientific">Durio zibethinus</name>
    <name type="common">Durian</name>
    <dbReference type="NCBI Taxonomy" id="66656"/>
    <lineage>
        <taxon>Eukaryota</taxon>
        <taxon>Viridiplantae</taxon>
        <taxon>Streptophyta</taxon>
        <taxon>Embryophyta</taxon>
        <taxon>Tracheophyta</taxon>
        <taxon>Spermatophyta</taxon>
        <taxon>Magnoliopsida</taxon>
        <taxon>eudicotyledons</taxon>
        <taxon>Gunneridae</taxon>
        <taxon>Pentapetalae</taxon>
        <taxon>rosids</taxon>
        <taxon>malvids</taxon>
        <taxon>Malvales</taxon>
        <taxon>Malvaceae</taxon>
        <taxon>Helicteroideae</taxon>
        <taxon>Durio</taxon>
    </lineage>
</organism>
<reference evidence="13 14" key="1">
    <citation type="submission" date="2025-04" db="UniProtKB">
        <authorList>
            <consortium name="RefSeq"/>
        </authorList>
    </citation>
    <scope>IDENTIFICATION</scope>
    <source>
        <tissue evidence="13 14">Fruit stalk</tissue>
    </source>
</reference>
<dbReference type="GO" id="GO:0004722">
    <property type="term" value="F:protein serine/threonine phosphatase activity"/>
    <property type="evidence" value="ECO:0007669"/>
    <property type="project" value="UniProtKB-EC"/>
</dbReference>
<evidence type="ECO:0000256" key="5">
    <source>
        <dbReference type="ARBA" id="ARBA00022801"/>
    </source>
</evidence>
<keyword evidence="4" id="KW-0479">Metal-binding</keyword>
<keyword evidence="6" id="KW-0460">Magnesium</keyword>
<name>A0A6P5WZX1_DURZI</name>
<dbReference type="GO" id="GO:0046872">
    <property type="term" value="F:metal ion binding"/>
    <property type="evidence" value="ECO:0007669"/>
    <property type="project" value="UniProtKB-KW"/>
</dbReference>
<evidence type="ECO:0000313" key="15">
    <source>
        <dbReference type="RefSeq" id="XP_022721462.1"/>
    </source>
</evidence>
<evidence type="ECO:0000259" key="11">
    <source>
        <dbReference type="PROSITE" id="PS51746"/>
    </source>
</evidence>
<evidence type="ECO:0000256" key="7">
    <source>
        <dbReference type="ARBA" id="ARBA00022912"/>
    </source>
</evidence>
<dbReference type="Pfam" id="PF00481">
    <property type="entry name" value="PP2C"/>
    <property type="match status" value="2"/>
</dbReference>
<evidence type="ECO:0000256" key="4">
    <source>
        <dbReference type="ARBA" id="ARBA00022723"/>
    </source>
</evidence>
<evidence type="ECO:0000313" key="13">
    <source>
        <dbReference type="RefSeq" id="XP_022721460.1"/>
    </source>
</evidence>
<dbReference type="InterPro" id="IPR015655">
    <property type="entry name" value="PP2C"/>
</dbReference>
<evidence type="ECO:0000256" key="8">
    <source>
        <dbReference type="ARBA" id="ARBA00023211"/>
    </source>
</evidence>
<evidence type="ECO:0000256" key="9">
    <source>
        <dbReference type="RuleBase" id="RU003465"/>
    </source>
</evidence>
<feature type="domain" description="PPM-type phosphatase" evidence="11">
    <location>
        <begin position="92"/>
        <end position="397"/>
    </location>
</feature>
<evidence type="ECO:0000256" key="10">
    <source>
        <dbReference type="SAM" id="MobiDB-lite"/>
    </source>
</evidence>
<evidence type="ECO:0000256" key="1">
    <source>
        <dbReference type="ARBA" id="ARBA00001936"/>
    </source>
</evidence>
<comment type="similarity">
    <text evidence="9">Belongs to the PP2C family.</text>
</comment>
<dbReference type="PANTHER" id="PTHR47992">
    <property type="entry name" value="PROTEIN PHOSPHATASE"/>
    <property type="match status" value="1"/>
</dbReference>
<keyword evidence="8" id="KW-0464">Manganese</keyword>
<evidence type="ECO:0000256" key="6">
    <source>
        <dbReference type="ARBA" id="ARBA00022842"/>
    </source>
</evidence>
<dbReference type="InterPro" id="IPR000222">
    <property type="entry name" value="PP2C_BS"/>
</dbReference>
<dbReference type="KEGG" id="dzi:111278950"/>
<keyword evidence="5 9" id="KW-0378">Hydrolase</keyword>
<proteinExistence type="inferred from homology"/>
<feature type="compositionally biased region" description="Polar residues" evidence="10">
    <location>
        <begin position="1"/>
        <end position="11"/>
    </location>
</feature>
<dbReference type="PROSITE" id="PS51746">
    <property type="entry name" value="PPM_2"/>
    <property type="match status" value="1"/>
</dbReference>
<dbReference type="EC" id="3.1.3.16" evidence="3"/>
<dbReference type="GeneID" id="111278950"/>
<dbReference type="RefSeq" id="XP_022721462.1">
    <property type="nucleotide sequence ID" value="XM_022865727.1"/>
</dbReference>
<gene>
    <name evidence="13 14 15 16" type="primary">LOC111278950</name>
</gene>
<keyword evidence="12" id="KW-1185">Reference proteome</keyword>
<comment type="cofactor">
    <cofactor evidence="1">
        <name>Mn(2+)</name>
        <dbReference type="ChEBI" id="CHEBI:29035"/>
    </cofactor>
</comment>
<dbReference type="RefSeq" id="XP_022721463.1">
    <property type="nucleotide sequence ID" value="XM_022865728.1"/>
</dbReference>
<dbReference type="AlphaFoldDB" id="A0A6P5WZX1"/>
<dbReference type="RefSeq" id="XP_022721460.1">
    <property type="nucleotide sequence ID" value="XM_022865725.1"/>
</dbReference>
<feature type="region of interest" description="Disordered" evidence="10">
    <location>
        <begin position="1"/>
        <end position="40"/>
    </location>
</feature>
<dbReference type="SMART" id="SM00332">
    <property type="entry name" value="PP2Cc"/>
    <property type="match status" value="1"/>
</dbReference>
<protein>
    <recommendedName>
        <fullName evidence="3">protein-serine/threonine phosphatase</fullName>
        <ecNumber evidence="3">3.1.3.16</ecNumber>
    </recommendedName>
</protein>
<dbReference type="RefSeq" id="XP_022721461.1">
    <property type="nucleotide sequence ID" value="XM_022865726.1"/>
</dbReference>